<gene>
    <name evidence="6" type="primary">LOC110792113</name>
</gene>
<dbReference type="RefSeq" id="XP_056691780.1">
    <property type="nucleotide sequence ID" value="XM_056835802.1"/>
</dbReference>
<keyword evidence="1" id="KW-0479">Metal-binding</keyword>
<dbReference type="Proteomes" id="UP000813463">
    <property type="component" value="Chromosome 2"/>
</dbReference>
<keyword evidence="2" id="KW-0175">Coiled coil</keyword>
<feature type="compositionally biased region" description="Basic residues" evidence="3">
    <location>
        <begin position="807"/>
        <end position="816"/>
    </location>
</feature>
<dbReference type="Pfam" id="PF04434">
    <property type="entry name" value="SWIM"/>
    <property type="match status" value="1"/>
</dbReference>
<keyword evidence="1" id="KW-0862">Zinc</keyword>
<dbReference type="Pfam" id="PF10551">
    <property type="entry name" value="MULE"/>
    <property type="match status" value="1"/>
</dbReference>
<dbReference type="PANTHER" id="PTHR47718">
    <property type="entry name" value="OS01G0519700 PROTEIN"/>
    <property type="match status" value="1"/>
</dbReference>
<accession>A0ABM3R842</accession>
<feature type="compositionally biased region" description="Basic residues" evidence="3">
    <location>
        <begin position="825"/>
        <end position="834"/>
    </location>
</feature>
<dbReference type="InterPro" id="IPR007527">
    <property type="entry name" value="Znf_SWIM"/>
</dbReference>
<proteinExistence type="predicted"/>
<dbReference type="InterPro" id="IPR004330">
    <property type="entry name" value="FAR1_DNA_bnd_dom"/>
</dbReference>
<dbReference type="GeneID" id="110792113"/>
<evidence type="ECO:0000256" key="3">
    <source>
        <dbReference type="SAM" id="MobiDB-lite"/>
    </source>
</evidence>
<feature type="compositionally biased region" description="Basic and acidic residues" evidence="3">
    <location>
        <begin position="179"/>
        <end position="195"/>
    </location>
</feature>
<protein>
    <submittedName>
        <fullName evidence="6">Protein FAR1-RELATED SEQUENCE 5-like</fullName>
    </submittedName>
</protein>
<evidence type="ECO:0000256" key="1">
    <source>
        <dbReference type="PROSITE-ProRule" id="PRU00325"/>
    </source>
</evidence>
<evidence type="ECO:0000313" key="6">
    <source>
        <dbReference type="RefSeq" id="XP_056691780.1"/>
    </source>
</evidence>
<reference evidence="6" key="2">
    <citation type="submission" date="2025-08" db="UniProtKB">
        <authorList>
            <consortium name="RefSeq"/>
        </authorList>
    </citation>
    <scope>IDENTIFICATION</scope>
    <source>
        <tissue evidence="6">Leaf</tissue>
    </source>
</reference>
<evidence type="ECO:0000259" key="4">
    <source>
        <dbReference type="PROSITE" id="PS50966"/>
    </source>
</evidence>
<feature type="coiled-coil region" evidence="2">
    <location>
        <begin position="34"/>
        <end position="69"/>
    </location>
</feature>
<evidence type="ECO:0000313" key="5">
    <source>
        <dbReference type="Proteomes" id="UP000813463"/>
    </source>
</evidence>
<feature type="region of interest" description="Disordered" evidence="3">
    <location>
        <begin position="179"/>
        <end position="200"/>
    </location>
</feature>
<reference evidence="5" key="1">
    <citation type="journal article" date="2021" name="Nat. Commun.">
        <title>Genomic analyses provide insights into spinach domestication and the genetic basis of agronomic traits.</title>
        <authorList>
            <person name="Cai X."/>
            <person name="Sun X."/>
            <person name="Xu C."/>
            <person name="Sun H."/>
            <person name="Wang X."/>
            <person name="Ge C."/>
            <person name="Zhang Z."/>
            <person name="Wang Q."/>
            <person name="Fei Z."/>
            <person name="Jiao C."/>
            <person name="Wang Q."/>
        </authorList>
    </citation>
    <scope>NUCLEOTIDE SEQUENCE [LARGE SCALE GENOMIC DNA]</scope>
    <source>
        <strain evidence="5">cv. Varoflay</strain>
    </source>
</reference>
<feature type="region of interest" description="Disordered" evidence="3">
    <location>
        <begin position="768"/>
        <end position="853"/>
    </location>
</feature>
<feature type="domain" description="SWIM-type" evidence="4">
    <location>
        <begin position="640"/>
        <end position="676"/>
    </location>
</feature>
<dbReference type="PANTHER" id="PTHR47718:SF17">
    <property type="entry name" value="PROTEIN FAR1-RELATED SEQUENCE 5-LIKE"/>
    <property type="match status" value="1"/>
</dbReference>
<dbReference type="InterPro" id="IPR018289">
    <property type="entry name" value="MULE_transposase_dom"/>
</dbReference>
<keyword evidence="1" id="KW-0863">Zinc-finger</keyword>
<dbReference type="Pfam" id="PF03101">
    <property type="entry name" value="FAR1"/>
    <property type="match status" value="1"/>
</dbReference>
<dbReference type="PROSITE" id="PS50966">
    <property type="entry name" value="ZF_SWIM"/>
    <property type="match status" value="1"/>
</dbReference>
<keyword evidence="5" id="KW-1185">Reference proteome</keyword>
<name>A0ABM3R842_SPIOL</name>
<organism evidence="5 6">
    <name type="scientific">Spinacia oleracea</name>
    <name type="common">Spinach</name>
    <dbReference type="NCBI Taxonomy" id="3562"/>
    <lineage>
        <taxon>Eukaryota</taxon>
        <taxon>Viridiplantae</taxon>
        <taxon>Streptophyta</taxon>
        <taxon>Embryophyta</taxon>
        <taxon>Tracheophyta</taxon>
        <taxon>Spermatophyta</taxon>
        <taxon>Magnoliopsida</taxon>
        <taxon>eudicotyledons</taxon>
        <taxon>Gunneridae</taxon>
        <taxon>Pentapetalae</taxon>
        <taxon>Caryophyllales</taxon>
        <taxon>Chenopodiaceae</taxon>
        <taxon>Chenopodioideae</taxon>
        <taxon>Anserineae</taxon>
        <taxon>Spinacia</taxon>
    </lineage>
</organism>
<sequence length="853" mass="99049">MRETLKLKSLSSSSLELLSLTAASLSSNSFSLRVSTMEDDLIDLNIDLNRAIEEKLYNYDENLENHREVYDVEDEGTSQQVMVANQCIEEGSIIHSIDTNHNIFENPNNEQEENIDKELDGSLIGEARKTTDEIYDLYCKHAAIIGFSVRKGKNRYKEGTTIVNGKYFYCSAAGIRDPPKNKELKNEDDQSDAKKKERRKRVMITRTKCEAQIFAKKNENGDFEIEKHVVVHNHPLIREISNYLHRSERQMTEPKKEAIEAMSECGLRPMESYRYMSTETGGDDCVGHTMIDHLNYCYKLKMKQIDGKDSQTLVNKLYDIQSIDPEFFFRVRLNAEGKVECLFWRDSIMREDYKIYGDVLVFDTTFRTNKYNLICAPFVGINNHWKNTMFACAFIGDETTESFVWVFETFLKAMGGKHPISIFTDQDAAIAAGIEQVFPSSRHRLCLWHLSKNANSRFGLLKSDKNFKNAFYKCLSGCITPNDFEETWKSMINTFKLEKDDWFNRLYGLKEKWCTALSKDFFSAGILSSQRSESTNHAVGFKANKNTTLTEFYSIFQATINRWRKTEEKDDFDCTRGIPTSELSMSAILKQAANVYTITLFRDFEEEFKLSVASSTMFKGSVGRTVFFEVWIEGITGSRQEVQYKMEDSTVTCTCKNFEESGWLCFHCLRILHLHSINTIPDRYITTRWTRYAKKQIWERVDTIKREKGEINNFTGWRLHMIRRYYNLILKGHKIAKARKFIEEKFKMDNKAVDEIIKKEEERKAKEEAAKIAEQEKAKAEAQRETQDGESTNSEITIVLDPDRANTKGKSKKRIKGQYDNYKQPSKKGKKKHKEFGSKTPNIQLFTPKEQLF</sequence>
<evidence type="ECO:0000256" key="2">
    <source>
        <dbReference type="SAM" id="Coils"/>
    </source>
</evidence>
<feature type="compositionally biased region" description="Basic and acidic residues" evidence="3">
    <location>
        <begin position="768"/>
        <end position="787"/>
    </location>
</feature>